<reference evidence="2" key="1">
    <citation type="journal article" date="2023" name="Front. Plant Sci.">
        <title>Chromosomal-level genome assembly of Melastoma candidum provides insights into trichome evolution.</title>
        <authorList>
            <person name="Zhong Y."/>
            <person name="Wu W."/>
            <person name="Sun C."/>
            <person name="Zou P."/>
            <person name="Liu Y."/>
            <person name="Dai S."/>
            <person name="Zhou R."/>
        </authorList>
    </citation>
    <scope>NUCLEOTIDE SEQUENCE [LARGE SCALE GENOMIC DNA]</scope>
</reference>
<dbReference type="EMBL" id="CM042883">
    <property type="protein sequence ID" value="KAI4377315.1"/>
    <property type="molecule type" value="Genomic_DNA"/>
</dbReference>
<keyword evidence="2" id="KW-1185">Reference proteome</keyword>
<comment type="caution">
    <text evidence="1">The sequence shown here is derived from an EMBL/GenBank/DDBJ whole genome shotgun (WGS) entry which is preliminary data.</text>
</comment>
<dbReference type="Proteomes" id="UP001057402">
    <property type="component" value="Chromosome 4"/>
</dbReference>
<evidence type="ECO:0000313" key="2">
    <source>
        <dbReference type="Proteomes" id="UP001057402"/>
    </source>
</evidence>
<evidence type="ECO:0000313" key="1">
    <source>
        <dbReference type="EMBL" id="KAI4377315.1"/>
    </source>
</evidence>
<sequence>MDWFSWLSRTGLEPVLVYKYGFVLARNELQAEDISYFDHEFLWSMGIAVAKHRLEIIKLAKKDKGCGSIAAGTTKPLSGFVAVISRTKKSFRRYIARLVYHEGTGIKASSKDPGKLPGKHEDDITEFEKRSNLAFSGPLVDSRIQDRHLPSKPRNSTWSGPLYPLPKSPSLPGNWYPIGSPRFPGRARSPRLSGPLDRTTTSPKFAYGAQSADYDLDDQSLWVQLFHDMKPT</sequence>
<gene>
    <name evidence="1" type="ORF">MLD38_014965</name>
</gene>
<protein>
    <submittedName>
        <fullName evidence="1">Uncharacterized protein</fullName>
    </submittedName>
</protein>
<organism evidence="1 2">
    <name type="scientific">Melastoma candidum</name>
    <dbReference type="NCBI Taxonomy" id="119954"/>
    <lineage>
        <taxon>Eukaryota</taxon>
        <taxon>Viridiplantae</taxon>
        <taxon>Streptophyta</taxon>
        <taxon>Embryophyta</taxon>
        <taxon>Tracheophyta</taxon>
        <taxon>Spermatophyta</taxon>
        <taxon>Magnoliopsida</taxon>
        <taxon>eudicotyledons</taxon>
        <taxon>Gunneridae</taxon>
        <taxon>Pentapetalae</taxon>
        <taxon>rosids</taxon>
        <taxon>malvids</taxon>
        <taxon>Myrtales</taxon>
        <taxon>Melastomataceae</taxon>
        <taxon>Melastomatoideae</taxon>
        <taxon>Melastomateae</taxon>
        <taxon>Melastoma</taxon>
    </lineage>
</organism>
<accession>A0ACB9RF40</accession>
<proteinExistence type="predicted"/>
<name>A0ACB9RF40_9MYRT</name>